<keyword evidence="1" id="KW-1133">Transmembrane helix</keyword>
<keyword evidence="1" id="KW-0472">Membrane</keyword>
<dbReference type="Proteomes" id="UP000199225">
    <property type="component" value="Unassembled WGS sequence"/>
</dbReference>
<dbReference type="RefSeq" id="WP_176757419.1">
    <property type="nucleotide sequence ID" value="NZ_FNEV01000002.1"/>
</dbReference>
<evidence type="ECO:0000313" key="2">
    <source>
        <dbReference type="EMBL" id="SDJ11640.1"/>
    </source>
</evidence>
<keyword evidence="1" id="KW-0812">Transmembrane</keyword>
<accession>A0A1G8R5F7</accession>
<sequence>MKKVAWTIVFLVILNISLFVLYGTVFSSDDEQPIIPGEEVVDLQGEEVNSAPPYIS</sequence>
<gene>
    <name evidence="2" type="ORF">SAMN04490247_0805</name>
</gene>
<protein>
    <submittedName>
        <fullName evidence="2">Uncharacterized protein</fullName>
    </submittedName>
</protein>
<dbReference type="AlphaFoldDB" id="A0A1G8R5F7"/>
<dbReference type="EMBL" id="FNEV01000002">
    <property type="protein sequence ID" value="SDJ11640.1"/>
    <property type="molecule type" value="Genomic_DNA"/>
</dbReference>
<reference evidence="3" key="1">
    <citation type="submission" date="2016-10" db="EMBL/GenBank/DDBJ databases">
        <authorList>
            <person name="Varghese N."/>
            <person name="Submissions S."/>
        </authorList>
    </citation>
    <scope>NUCLEOTIDE SEQUENCE [LARGE SCALE GENOMIC DNA]</scope>
    <source>
        <strain evidence="3">DSM 4771</strain>
    </source>
</reference>
<dbReference type="STRING" id="86666.SAMN04490247_0805"/>
<feature type="transmembrane region" description="Helical" evidence="1">
    <location>
        <begin position="6"/>
        <end position="25"/>
    </location>
</feature>
<name>A0A1G8R5F7_9BACI</name>
<evidence type="ECO:0000256" key="1">
    <source>
        <dbReference type="SAM" id="Phobius"/>
    </source>
</evidence>
<organism evidence="2 3">
    <name type="scientific">Salimicrobium halophilum</name>
    <dbReference type="NCBI Taxonomy" id="86666"/>
    <lineage>
        <taxon>Bacteria</taxon>
        <taxon>Bacillati</taxon>
        <taxon>Bacillota</taxon>
        <taxon>Bacilli</taxon>
        <taxon>Bacillales</taxon>
        <taxon>Bacillaceae</taxon>
        <taxon>Salimicrobium</taxon>
    </lineage>
</organism>
<keyword evidence="3" id="KW-1185">Reference proteome</keyword>
<proteinExistence type="predicted"/>
<evidence type="ECO:0000313" key="3">
    <source>
        <dbReference type="Proteomes" id="UP000199225"/>
    </source>
</evidence>